<proteinExistence type="inferred from homology"/>
<evidence type="ECO:0000256" key="9">
    <source>
        <dbReference type="ARBA" id="ARBA00022842"/>
    </source>
</evidence>
<evidence type="ECO:0000256" key="8">
    <source>
        <dbReference type="ARBA" id="ARBA00022840"/>
    </source>
</evidence>
<gene>
    <name evidence="11" type="ORF">CKO13_11390</name>
</gene>
<evidence type="ECO:0000256" key="1">
    <source>
        <dbReference type="ARBA" id="ARBA00004496"/>
    </source>
</evidence>
<dbReference type="Proteomes" id="UP000738126">
    <property type="component" value="Unassembled WGS sequence"/>
</dbReference>
<dbReference type="Gene3D" id="3.40.50.300">
    <property type="entry name" value="P-loop containing nucleotide triphosphate hydrolases"/>
    <property type="match status" value="1"/>
</dbReference>
<evidence type="ECO:0000256" key="4">
    <source>
        <dbReference type="ARBA" id="ARBA00022490"/>
    </source>
</evidence>
<dbReference type="NCBIfam" id="TIGR00150">
    <property type="entry name" value="T6A_YjeE"/>
    <property type="match status" value="1"/>
</dbReference>
<dbReference type="SUPFAM" id="SSF52540">
    <property type="entry name" value="P-loop containing nucleoside triphosphate hydrolases"/>
    <property type="match status" value="1"/>
</dbReference>
<evidence type="ECO:0000256" key="10">
    <source>
        <dbReference type="ARBA" id="ARBA00032441"/>
    </source>
</evidence>
<keyword evidence="4" id="KW-0963">Cytoplasm</keyword>
<accession>A0ABS1EAS5</accession>
<dbReference type="PANTHER" id="PTHR33540">
    <property type="entry name" value="TRNA THREONYLCARBAMOYLADENOSINE BIOSYNTHESIS PROTEIN TSAE"/>
    <property type="match status" value="1"/>
</dbReference>
<evidence type="ECO:0000256" key="3">
    <source>
        <dbReference type="ARBA" id="ARBA00019010"/>
    </source>
</evidence>
<protein>
    <recommendedName>
        <fullName evidence="3">tRNA threonylcarbamoyladenosine biosynthesis protein TsaE</fullName>
    </recommendedName>
    <alternativeName>
        <fullName evidence="10">t(6)A37 threonylcarbamoyladenosine biosynthesis protein TsaE</fullName>
    </alternativeName>
</protein>
<organism evidence="11 12">
    <name type="scientific">Halorhodospira neutriphila</name>
    <dbReference type="NCBI Taxonomy" id="168379"/>
    <lineage>
        <taxon>Bacteria</taxon>
        <taxon>Pseudomonadati</taxon>
        <taxon>Pseudomonadota</taxon>
        <taxon>Gammaproteobacteria</taxon>
        <taxon>Chromatiales</taxon>
        <taxon>Ectothiorhodospiraceae</taxon>
        <taxon>Halorhodospira</taxon>
    </lineage>
</organism>
<evidence type="ECO:0000256" key="7">
    <source>
        <dbReference type="ARBA" id="ARBA00022741"/>
    </source>
</evidence>
<keyword evidence="5" id="KW-0819">tRNA processing</keyword>
<dbReference type="InterPro" id="IPR027417">
    <property type="entry name" value="P-loop_NTPase"/>
</dbReference>
<evidence type="ECO:0000256" key="6">
    <source>
        <dbReference type="ARBA" id="ARBA00022723"/>
    </source>
</evidence>
<name>A0ABS1EAS5_9GAMM</name>
<keyword evidence="7" id="KW-0547">Nucleotide-binding</keyword>
<dbReference type="RefSeq" id="WP_274600691.1">
    <property type="nucleotide sequence ID" value="NZ_NRSH01000191.1"/>
</dbReference>
<reference evidence="11 12" key="1">
    <citation type="journal article" date="2020" name="Microorganisms">
        <title>Osmotic Adaptation and Compatible Solute Biosynthesis of Phototrophic Bacteria as Revealed from Genome Analyses.</title>
        <authorList>
            <person name="Imhoff J.F."/>
            <person name="Rahn T."/>
            <person name="Kunzel S."/>
            <person name="Keller A."/>
            <person name="Neulinger S.C."/>
        </authorList>
    </citation>
    <scope>NUCLEOTIDE SEQUENCE [LARGE SCALE GENOMIC DNA]</scope>
    <source>
        <strain evidence="11 12">DSM 15116</strain>
    </source>
</reference>
<sequence length="127" mass="13637">MTKLRVSAAFLRSRTTRRVPSPWRPVRSPTYTLMEPYPTAAGPVFHLDLYRLADPEELHFLGVDEIAGAEALVLIEWPERGGDLLPAPDLTVELAHDGQARTARLAAGSERGRAALGAVAAGGVQPG</sequence>
<dbReference type="EMBL" id="NRSH01000191">
    <property type="protein sequence ID" value="MBK1727604.1"/>
    <property type="molecule type" value="Genomic_DNA"/>
</dbReference>
<evidence type="ECO:0000313" key="11">
    <source>
        <dbReference type="EMBL" id="MBK1727604.1"/>
    </source>
</evidence>
<evidence type="ECO:0000256" key="5">
    <source>
        <dbReference type="ARBA" id="ARBA00022694"/>
    </source>
</evidence>
<keyword evidence="8" id="KW-0067">ATP-binding</keyword>
<keyword evidence="6" id="KW-0479">Metal-binding</keyword>
<comment type="subcellular location">
    <subcellularLocation>
        <location evidence="1">Cytoplasm</location>
    </subcellularLocation>
</comment>
<comment type="caution">
    <text evidence="11">The sequence shown here is derived from an EMBL/GenBank/DDBJ whole genome shotgun (WGS) entry which is preliminary data.</text>
</comment>
<dbReference type="InterPro" id="IPR003442">
    <property type="entry name" value="T6A_TsaE"/>
</dbReference>
<keyword evidence="12" id="KW-1185">Reference proteome</keyword>
<keyword evidence="9" id="KW-0460">Magnesium</keyword>
<dbReference type="Pfam" id="PF02367">
    <property type="entry name" value="TsaE"/>
    <property type="match status" value="1"/>
</dbReference>
<dbReference type="PANTHER" id="PTHR33540:SF2">
    <property type="entry name" value="TRNA THREONYLCARBAMOYLADENOSINE BIOSYNTHESIS PROTEIN TSAE"/>
    <property type="match status" value="1"/>
</dbReference>
<evidence type="ECO:0000313" key="12">
    <source>
        <dbReference type="Proteomes" id="UP000738126"/>
    </source>
</evidence>
<comment type="similarity">
    <text evidence="2">Belongs to the TsaE family.</text>
</comment>
<evidence type="ECO:0000256" key="2">
    <source>
        <dbReference type="ARBA" id="ARBA00007599"/>
    </source>
</evidence>